<dbReference type="Pfam" id="PF09079">
    <property type="entry name" value="WHD_Cdc6"/>
    <property type="match status" value="1"/>
</dbReference>
<dbReference type="GO" id="GO:0051301">
    <property type="term" value="P:cell division"/>
    <property type="evidence" value="ECO:0007669"/>
    <property type="project" value="UniProtKB-UniRule"/>
</dbReference>
<dbReference type="Gene3D" id="1.10.8.60">
    <property type="match status" value="1"/>
</dbReference>
<dbReference type="InterPro" id="IPR036388">
    <property type="entry name" value="WH-like_DNA-bd_sf"/>
</dbReference>
<gene>
    <name evidence="1" type="primary">SKDI10G0270</name>
    <name evidence="1" type="ORF">SKDI_10G0270</name>
</gene>
<sequence>MSAIPITPTKRIRRNLFSDAPATPPRPLKRKKLQFADVTPASSPEKLQFGPQSIYLRTKALLQKSSELVTLNSTDGALPARTIEHEQIMDFLAKSISEHKSDSLYITGPPGTGKTAQLDMIIKQKFQPLALSLSMARLSHPQRHTNPHLQNLSWFELPDGRLESVAVTSINCISLSEPSSIFQKIFDSFQELNAPTVQIKSMQHLQRFLEIYHKKTTFVVVLDEMDRLLHANTNETQSVKTILELFLLAKLPTVSFVLVGMANSLDMKDRFLSRLNLNRDLLPRTIVFQPYTAEQMYEIILQKLGSLPTIIFQPMAIKFAAKKCAGNTGDLRKLFDVLRGSVEVYELESRMLLSPTNKSMAHAAKVPLTPTNSPVKQPSPQPQRKVGLNHIAKVFTKFMNNNSTRTRITKLNIQQKLILCTIIQSLKLNSDATIDESFDHYVKAITKTDTLAPLQRNEFLEICTILETCGLVSIKKTKCKGKTKRLVDKINVDLDMREFYDEMTKISILKPFLH</sequence>
<dbReference type="GO" id="GO:0006270">
    <property type="term" value="P:DNA replication initiation"/>
    <property type="evidence" value="ECO:0007669"/>
    <property type="project" value="UniProtKB-UniRule"/>
</dbReference>
<dbReference type="InterPro" id="IPR027417">
    <property type="entry name" value="P-loop_NTPase"/>
</dbReference>
<dbReference type="InterPro" id="IPR015163">
    <property type="entry name" value="Cdc6_C"/>
</dbReference>
<dbReference type="InterPro" id="IPR003593">
    <property type="entry name" value="AAA+_ATPase"/>
</dbReference>
<dbReference type="Proteomes" id="UP001162087">
    <property type="component" value="Chromosome 10"/>
</dbReference>
<dbReference type="InterPro" id="IPR036390">
    <property type="entry name" value="WH_DNA-bd_sf"/>
</dbReference>
<reference evidence="1" key="1">
    <citation type="submission" date="2022-10" db="EMBL/GenBank/DDBJ databases">
        <authorList>
            <person name="Byrne P K."/>
        </authorList>
    </citation>
    <scope>NUCLEOTIDE SEQUENCE</scope>
    <source>
        <strain evidence="1">IFO1802</strain>
    </source>
</reference>
<dbReference type="InterPro" id="IPR054425">
    <property type="entry name" value="Cdc6_ORC1-like_ATPase_lid"/>
</dbReference>
<name>A0AA35IZI8_SACK1</name>
<dbReference type="SUPFAM" id="SSF52540">
    <property type="entry name" value="P-loop containing nucleoside triphosphate hydrolases"/>
    <property type="match status" value="1"/>
</dbReference>
<dbReference type="PANTHER" id="PTHR10763">
    <property type="entry name" value="CELL DIVISION CONTROL PROTEIN 6-RELATED"/>
    <property type="match status" value="1"/>
</dbReference>
<dbReference type="Gene3D" id="1.10.10.10">
    <property type="entry name" value="Winged helix-like DNA-binding domain superfamily/Winged helix DNA-binding domain"/>
    <property type="match status" value="1"/>
</dbReference>
<dbReference type="PANTHER" id="PTHR10763:SF26">
    <property type="entry name" value="CELL DIVISION CONTROL PROTEIN 6 HOMOLOG"/>
    <property type="match status" value="1"/>
</dbReference>
<dbReference type="InterPro" id="IPR049945">
    <property type="entry name" value="AAA_22"/>
</dbReference>
<dbReference type="OrthoDB" id="1926878at2759"/>
<organism evidence="1 2">
    <name type="scientific">Saccharomyces kudriavzevii (strain ATCC MYA-4449 / AS 2.2408 / CBS 8840 / NBRC 1802 / NCYC 2889)</name>
    <name type="common">Yeast</name>
    <dbReference type="NCBI Taxonomy" id="226230"/>
    <lineage>
        <taxon>Eukaryota</taxon>
        <taxon>Fungi</taxon>
        <taxon>Dikarya</taxon>
        <taxon>Ascomycota</taxon>
        <taxon>Saccharomycotina</taxon>
        <taxon>Saccharomycetes</taxon>
        <taxon>Saccharomycetales</taxon>
        <taxon>Saccharomycetaceae</taxon>
        <taxon>Saccharomyces</taxon>
    </lineage>
</organism>
<dbReference type="Pfam" id="PF13401">
    <property type="entry name" value="AAA_22"/>
    <property type="match status" value="1"/>
</dbReference>
<proteinExistence type="predicted"/>
<dbReference type="GO" id="GO:0016887">
    <property type="term" value="F:ATP hydrolysis activity"/>
    <property type="evidence" value="ECO:0007669"/>
    <property type="project" value="InterPro"/>
</dbReference>
<dbReference type="Gene3D" id="3.40.50.300">
    <property type="entry name" value="P-loop containing nucleotide triphosphate hydrolases"/>
    <property type="match status" value="1"/>
</dbReference>
<accession>A0AA35IZI8</accession>
<dbReference type="GO" id="GO:0003688">
    <property type="term" value="F:DNA replication origin binding"/>
    <property type="evidence" value="ECO:0007669"/>
    <property type="project" value="TreeGrafter"/>
</dbReference>
<protein>
    <submittedName>
        <fullName evidence="1">Uncharacterized protein</fullName>
    </submittedName>
</protein>
<dbReference type="SUPFAM" id="SSF46785">
    <property type="entry name" value="Winged helix' DNA-binding domain"/>
    <property type="match status" value="1"/>
</dbReference>
<dbReference type="GO" id="GO:0033314">
    <property type="term" value="P:mitotic DNA replication checkpoint signaling"/>
    <property type="evidence" value="ECO:0007669"/>
    <property type="project" value="TreeGrafter"/>
</dbReference>
<dbReference type="GO" id="GO:0005634">
    <property type="term" value="C:nucleus"/>
    <property type="evidence" value="ECO:0007669"/>
    <property type="project" value="UniProtKB-SubCell"/>
</dbReference>
<dbReference type="PIRSF" id="PIRSF001767">
    <property type="entry name" value="Cdc6"/>
    <property type="match status" value="1"/>
</dbReference>
<dbReference type="EMBL" id="OX365905">
    <property type="protein sequence ID" value="CAI4043462.1"/>
    <property type="molecule type" value="Genomic_DNA"/>
</dbReference>
<dbReference type="InterPro" id="IPR050311">
    <property type="entry name" value="ORC1/CDC6"/>
</dbReference>
<evidence type="ECO:0000313" key="1">
    <source>
        <dbReference type="EMBL" id="CAI4043462.1"/>
    </source>
</evidence>
<keyword evidence="2" id="KW-1185">Reference proteome</keyword>
<dbReference type="Pfam" id="PF22606">
    <property type="entry name" value="Cdc6-ORC-like_ATPase_lid"/>
    <property type="match status" value="1"/>
</dbReference>
<dbReference type="SMART" id="SM00382">
    <property type="entry name" value="AAA"/>
    <property type="match status" value="1"/>
</dbReference>
<evidence type="ECO:0000313" key="2">
    <source>
        <dbReference type="Proteomes" id="UP001162087"/>
    </source>
</evidence>
<dbReference type="InterPro" id="IPR016314">
    <property type="entry name" value="Cdc6/18"/>
</dbReference>